<feature type="transmembrane region" description="Helical" evidence="1">
    <location>
        <begin position="183"/>
        <end position="203"/>
    </location>
</feature>
<dbReference type="PANTHER" id="PTHR35797">
    <property type="entry name" value="PROTEASE-RELATED"/>
    <property type="match status" value="1"/>
</dbReference>
<feature type="transmembrane region" description="Helical" evidence="1">
    <location>
        <begin position="108"/>
        <end position="128"/>
    </location>
</feature>
<gene>
    <name evidence="3" type="ORF">OHMBFCMF_00021</name>
</gene>
<feature type="transmembrane region" description="Helical" evidence="1">
    <location>
        <begin position="15"/>
        <end position="38"/>
    </location>
</feature>
<feature type="domain" description="CAAX prenyl protease 2/Lysostaphin resistance protein A-like" evidence="2">
    <location>
        <begin position="196"/>
        <end position="293"/>
    </location>
</feature>
<dbReference type="Pfam" id="PF02517">
    <property type="entry name" value="Rce1-like"/>
    <property type="match status" value="1"/>
</dbReference>
<dbReference type="InterPro" id="IPR042150">
    <property type="entry name" value="MmRce1-like"/>
</dbReference>
<feature type="transmembrane region" description="Helical" evidence="1">
    <location>
        <begin position="77"/>
        <end position="96"/>
    </location>
</feature>
<feature type="transmembrane region" description="Helical" evidence="1">
    <location>
        <begin position="224"/>
        <end position="244"/>
    </location>
</feature>
<keyword evidence="1" id="KW-1133">Transmembrane helix</keyword>
<feature type="transmembrane region" description="Helical" evidence="1">
    <location>
        <begin position="44"/>
        <end position="65"/>
    </location>
</feature>
<dbReference type="PANTHER" id="PTHR35797:SF1">
    <property type="entry name" value="PROTEASE"/>
    <property type="match status" value="1"/>
</dbReference>
<dbReference type="GO" id="GO:0080120">
    <property type="term" value="P:CAAX-box protein maturation"/>
    <property type="evidence" value="ECO:0007669"/>
    <property type="project" value="UniProtKB-ARBA"/>
</dbReference>
<evidence type="ECO:0000313" key="3">
    <source>
        <dbReference type="EMBL" id="QNO54002.1"/>
    </source>
</evidence>
<organism evidence="3">
    <name type="scientific">Candidatus Methanophagaceae archaeon ANME-1 ERB6</name>
    <dbReference type="NCBI Taxonomy" id="2759912"/>
    <lineage>
        <taxon>Archaea</taxon>
        <taxon>Methanobacteriati</taxon>
        <taxon>Methanobacteriota</taxon>
        <taxon>Stenosarchaea group</taxon>
        <taxon>Methanomicrobia</taxon>
        <taxon>Candidatus Methanophagales</taxon>
        <taxon>Candidatus Methanophagaceae</taxon>
    </lineage>
</organism>
<feature type="transmembrane region" description="Helical" evidence="1">
    <location>
        <begin position="256"/>
        <end position="274"/>
    </location>
</feature>
<dbReference type="EMBL" id="MT631557">
    <property type="protein sequence ID" value="QNO54002.1"/>
    <property type="molecule type" value="Genomic_DNA"/>
</dbReference>
<feature type="transmembrane region" description="Helical" evidence="1">
    <location>
        <begin position="295"/>
        <end position="317"/>
    </location>
</feature>
<sequence length="327" mass="36790">MSINTLSDFIKRHQVLSFFILAYAISWITWVPFFPLFIDKEIFLAGPLIMVGIFGPAIAGIIISAILDPRSDQSGRWLYWTAFIVTWILATLILILNPNLKYDISPPILVICMMTGLVPAFIVSAAFSKFPAIRNYLSSLIHPRGGISWYVLAFLLFPALQLLGVAIAQAFDQEVTWRTIEASGSLGIASIVICTFFYQFFYANCIGEETGWRGFAQPRLQARFNPLTAGIIIGFLWGVWHLPLWRAETGSLTGEHIILIIFHIINGVLFAWLYNRSKASILAVGILHTSGNVSLCFLPVTAFFFMLIIILIIFVVVSDRMWRKVTF</sequence>
<keyword evidence="1" id="KW-0812">Transmembrane</keyword>
<evidence type="ECO:0000259" key="2">
    <source>
        <dbReference type="Pfam" id="PF02517"/>
    </source>
</evidence>
<name>A0A7G9Z168_9EURY</name>
<dbReference type="GO" id="GO:0004175">
    <property type="term" value="F:endopeptidase activity"/>
    <property type="evidence" value="ECO:0007669"/>
    <property type="project" value="UniProtKB-ARBA"/>
</dbReference>
<accession>A0A7G9Z168</accession>
<keyword evidence="1" id="KW-0472">Membrane</keyword>
<dbReference type="InterPro" id="IPR003675">
    <property type="entry name" value="Rce1/LyrA-like_dom"/>
</dbReference>
<proteinExistence type="predicted"/>
<protein>
    <recommendedName>
        <fullName evidence="2">CAAX prenyl protease 2/Lysostaphin resistance protein A-like domain-containing protein</fullName>
    </recommendedName>
</protein>
<feature type="transmembrane region" description="Helical" evidence="1">
    <location>
        <begin position="149"/>
        <end position="171"/>
    </location>
</feature>
<dbReference type="AlphaFoldDB" id="A0A7G9Z168"/>
<evidence type="ECO:0000256" key="1">
    <source>
        <dbReference type="SAM" id="Phobius"/>
    </source>
</evidence>
<reference evidence="3" key="1">
    <citation type="submission" date="2020-06" db="EMBL/GenBank/DDBJ databases">
        <title>Unique genomic features of the anaerobic methanotrophic archaea.</title>
        <authorList>
            <person name="Chadwick G.L."/>
            <person name="Skennerton C.T."/>
            <person name="Laso-Perez R."/>
            <person name="Leu A.O."/>
            <person name="Speth D.R."/>
            <person name="Yu H."/>
            <person name="Morgan-Lang C."/>
            <person name="Hatzenpichler R."/>
            <person name="Goudeau D."/>
            <person name="Malmstrom R."/>
            <person name="Brazelton W.J."/>
            <person name="Woyke T."/>
            <person name="Hallam S.J."/>
            <person name="Tyson G.W."/>
            <person name="Wegener G."/>
            <person name="Boetius A."/>
            <person name="Orphan V."/>
        </authorList>
    </citation>
    <scope>NUCLEOTIDE SEQUENCE</scope>
</reference>